<dbReference type="EMBL" id="MK072456">
    <property type="protein sequence ID" value="AYV85497.1"/>
    <property type="molecule type" value="Genomic_DNA"/>
</dbReference>
<protein>
    <submittedName>
        <fullName evidence="1">Uncharacterized protein</fullName>
    </submittedName>
</protein>
<evidence type="ECO:0000313" key="1">
    <source>
        <dbReference type="EMBL" id="AYV85497.1"/>
    </source>
</evidence>
<organism evidence="1">
    <name type="scientific">Satyrvirus sp</name>
    <dbReference type="NCBI Taxonomy" id="2487771"/>
    <lineage>
        <taxon>Viruses</taxon>
        <taxon>Varidnaviria</taxon>
        <taxon>Bamfordvirae</taxon>
        <taxon>Nucleocytoviricota</taxon>
        <taxon>Megaviricetes</taxon>
        <taxon>Imitervirales</taxon>
        <taxon>Mimiviridae</taxon>
        <taxon>Megamimivirinae</taxon>
    </lineage>
</organism>
<accession>A0A3G5AE93</accession>
<reference evidence="1" key="1">
    <citation type="submission" date="2018-10" db="EMBL/GenBank/DDBJ databases">
        <title>Hidden diversity of soil giant viruses.</title>
        <authorList>
            <person name="Schulz F."/>
            <person name="Alteio L."/>
            <person name="Goudeau D."/>
            <person name="Ryan E.M."/>
            <person name="Malmstrom R.R."/>
            <person name="Blanchard J."/>
            <person name="Woyke T."/>
        </authorList>
    </citation>
    <scope>NUCLEOTIDE SEQUENCE</scope>
    <source>
        <strain evidence="1">SAV1</strain>
    </source>
</reference>
<name>A0A3G5AE93_9VIRU</name>
<gene>
    <name evidence="1" type="ORF">Satyrvirus20_4</name>
</gene>
<proteinExistence type="predicted"/>
<sequence length="965" mass="111255">MAGWKDIFLGQIKFGLEKTNFITVNIISFIFNLYGKRIFKIDSDKIIEKTECRGDYDIFYLYPISLKEIDQDICLNLLKIEDGTINDLKISVPWKAILSEPTIITIEKINLVALFTQNTMDNINQKSIEDANSYLGPNNSIIKENQDLVNSYNEIKLLLTKYFSSINLEIKTINIILSDYFSLTINDIQYNNGIIIIDNATINSLDGSVKFIEINKIYFSVNDKKLSIHKIIIRPPIVENIPDFYTDDSSNDFEFTITIDILQVDALTISGIDLTINSHIITVNKLLSLNIEDILLFKNLSQNILLTLDTKKSTCIFENYLYLKISNVNQFTIWLVQIMDLIKSCMDKIIVISLNDSINSKIFCIENIKANVIISDDIFNVFLQKIYIDKIIRISDLELVYEKVNGTFKDILFEENGDIILYESFCRSDQFKILSNITKITKNEHRAPSGPVLDITFIKTTGTNIIQIINFVTEIIDKLTTKNNRGHQKEFETPPPNPNEQLVVNLNLHESIALLNYENNDFNIIFKNGKICITNKIATDISADVLMNGFLICRFSASYMSADTIRIQTVKFFMDPQTFDNFNYLFGTLSPENDNAEFEISKNEIDKLNDIMSCSYIVEDVIELKSIINDATNIILENTEKKYSPDMKILIRSFTNLRDAIMDNYFTDNSFNSDKNGIKVIIDTTHIYLFDSLVLYDENKSVQSFMCMIFKDVFFNKITENVQPNQITADEPLALALTNNNQSQIYSLKIKTGALIDTLCYNPEWKYFAKFASNGMLDARITVLGKKCKIIIRLNPFVANIREETLVRLLAFFSSAHHMPKNNDGIFIEYFNIGEIHLTLNYFPLVLKKKVNVDSDTIAIKDYDIILSAQIVRCVDNFDKLMTTIIKRWKMDVSPENIIQFIPNIKIIKPYTGYILYVIEQTSKYFRQKQNKKKIRAITSRINRGTDFVTTLIKYGLERVWDLFN</sequence>